<dbReference type="AlphaFoldDB" id="A0AA38LW87"/>
<dbReference type="PANTHER" id="PTHR34693">
    <property type="entry name" value="PROTEIN PAR32"/>
    <property type="match status" value="1"/>
</dbReference>
<accession>A0AA38LW87</accession>
<dbReference type="Pfam" id="PF12223">
    <property type="entry name" value="DUF3602"/>
    <property type="match status" value="3"/>
</dbReference>
<proteinExistence type="predicted"/>
<organism evidence="2 3">
    <name type="scientific">Dioszegia hungarica</name>
    <dbReference type="NCBI Taxonomy" id="4972"/>
    <lineage>
        <taxon>Eukaryota</taxon>
        <taxon>Fungi</taxon>
        <taxon>Dikarya</taxon>
        <taxon>Basidiomycota</taxon>
        <taxon>Agaricomycotina</taxon>
        <taxon>Tremellomycetes</taxon>
        <taxon>Tremellales</taxon>
        <taxon>Bulleribasidiaceae</taxon>
        <taxon>Dioszegia</taxon>
    </lineage>
</organism>
<evidence type="ECO:0000313" key="3">
    <source>
        <dbReference type="Proteomes" id="UP001164286"/>
    </source>
</evidence>
<comment type="caution">
    <text evidence="2">The sequence shown here is derived from an EMBL/GenBank/DDBJ whole genome shotgun (WGS) entry which is preliminary data.</text>
</comment>
<name>A0AA38LW87_9TREE</name>
<feature type="region of interest" description="Disordered" evidence="1">
    <location>
        <begin position="222"/>
        <end position="288"/>
    </location>
</feature>
<dbReference type="Proteomes" id="UP001164286">
    <property type="component" value="Unassembled WGS sequence"/>
</dbReference>
<dbReference type="InterPro" id="IPR022024">
    <property type="entry name" value="DUF3602"/>
</dbReference>
<reference evidence="2" key="1">
    <citation type="journal article" date="2022" name="G3 (Bethesda)">
        <title>High quality genome of the basidiomycete yeast Dioszegia hungarica PDD-24b-2 isolated from cloud water.</title>
        <authorList>
            <person name="Jarrige D."/>
            <person name="Haridas S."/>
            <person name="Bleykasten-Grosshans C."/>
            <person name="Joly M."/>
            <person name="Nadalig T."/>
            <person name="Sancelme M."/>
            <person name="Vuilleumier S."/>
            <person name="Grigoriev I.V."/>
            <person name="Amato P."/>
            <person name="Bringel F."/>
        </authorList>
    </citation>
    <scope>NUCLEOTIDE SEQUENCE</scope>
    <source>
        <strain evidence="2">PDD-24b-2</strain>
    </source>
</reference>
<evidence type="ECO:0000313" key="2">
    <source>
        <dbReference type="EMBL" id="KAI9636301.1"/>
    </source>
</evidence>
<dbReference type="EMBL" id="JAKWFO010000005">
    <property type="protein sequence ID" value="KAI9636301.1"/>
    <property type="molecule type" value="Genomic_DNA"/>
</dbReference>
<feature type="region of interest" description="Disordered" evidence="1">
    <location>
        <begin position="179"/>
        <end position="204"/>
    </location>
</feature>
<feature type="compositionally biased region" description="Basic and acidic residues" evidence="1">
    <location>
        <begin position="71"/>
        <end position="102"/>
    </location>
</feature>
<dbReference type="PANTHER" id="PTHR34693:SF1">
    <property type="entry name" value="PROTEIN PAR32"/>
    <property type="match status" value="1"/>
</dbReference>
<dbReference type="GeneID" id="77732394"/>
<keyword evidence="3" id="KW-1185">Reference proteome</keyword>
<protein>
    <submittedName>
        <fullName evidence="2">Uncharacterized protein</fullName>
    </submittedName>
</protein>
<dbReference type="RefSeq" id="XP_052946078.1">
    <property type="nucleotide sequence ID" value="XM_053093189.1"/>
</dbReference>
<feature type="compositionally biased region" description="Basic and acidic residues" evidence="1">
    <location>
        <begin position="243"/>
        <end position="261"/>
    </location>
</feature>
<sequence>MQADLESQRGRQGVVSTGRGGAGNLMRSPSRGLEPEIAPGSERGREATQRDLSGDRAVRSGRGGAGNIRSPSRDPTTRIAEEENEKTIQERLINEERGRKGESPFSTGRGGAGNFSRDKSRSRSAVRGEAAAAVTPSKEAVHGHATGRGGWGNVREERESVDLEKEAAARRYEAGIAAQHRADDAGKVHSSGKGGFGNMTSKTLTPEEFSKLNLEEQEAFKRISAQSTPQYATGGRGGAGNYHTRDRDNLAVDGERGRDSKSGSGGIVGNFMRSLSRAKGGSNERARD</sequence>
<dbReference type="InterPro" id="IPR053203">
    <property type="entry name" value="Cisplatin_resist-associated"/>
</dbReference>
<gene>
    <name evidence="2" type="ORF">MKK02DRAFT_45005</name>
</gene>
<feature type="compositionally biased region" description="Basic and acidic residues" evidence="1">
    <location>
        <begin position="42"/>
        <end position="58"/>
    </location>
</feature>
<evidence type="ECO:0000256" key="1">
    <source>
        <dbReference type="SAM" id="MobiDB-lite"/>
    </source>
</evidence>
<feature type="region of interest" description="Disordered" evidence="1">
    <location>
        <begin position="1"/>
        <end position="162"/>
    </location>
</feature>